<comment type="caution">
    <text evidence="1">The sequence shown here is derived from an EMBL/GenBank/DDBJ whole genome shotgun (WGS) entry which is preliminary data.</text>
</comment>
<evidence type="ECO:0000313" key="1">
    <source>
        <dbReference type="EMBL" id="MEX5285837.1"/>
    </source>
</evidence>
<dbReference type="Proteomes" id="UP001559623">
    <property type="component" value="Unassembled WGS sequence"/>
</dbReference>
<accession>A0ABV3X8D3</accession>
<protein>
    <submittedName>
        <fullName evidence="1">Uncharacterized protein</fullName>
    </submittedName>
</protein>
<sequence>MKEGLTDEEFRRLVNLWRRSSRIVMIVTVYERPKDRPRSYVARAHILAHGVKAPYASRAIYIARDTLDAVRAAIPEDMVKMCRQPTDDSTIVESYM</sequence>
<evidence type="ECO:0000313" key="2">
    <source>
        <dbReference type="Proteomes" id="UP001559623"/>
    </source>
</evidence>
<organism evidence="1 2">
    <name type="scientific">Selenomonas sputigena</name>
    <dbReference type="NCBI Taxonomy" id="69823"/>
    <lineage>
        <taxon>Bacteria</taxon>
        <taxon>Bacillati</taxon>
        <taxon>Bacillota</taxon>
        <taxon>Negativicutes</taxon>
        <taxon>Selenomonadales</taxon>
        <taxon>Selenomonadaceae</taxon>
        <taxon>Selenomonas</taxon>
    </lineage>
</organism>
<reference evidence="1 2" key="1">
    <citation type="submission" date="2023-04" db="EMBL/GenBank/DDBJ databases">
        <title>Genome Sequence of Selenomonas sputigena ATCC 33150.</title>
        <authorList>
            <person name="Miller D.P."/>
            <person name="Anvari S."/>
            <person name="Polson S.W."/>
            <person name="Macdonald M."/>
            <person name="Mcdowell J.V."/>
        </authorList>
    </citation>
    <scope>NUCLEOTIDE SEQUENCE [LARGE SCALE GENOMIC DNA]</scope>
    <source>
        <strain evidence="1 2">ATCC 33150</strain>
    </source>
</reference>
<name>A0ABV3X8D3_9FIRM</name>
<proteinExistence type="predicted"/>
<dbReference type="EMBL" id="JARVLH010000006">
    <property type="protein sequence ID" value="MEX5285837.1"/>
    <property type="molecule type" value="Genomic_DNA"/>
</dbReference>
<keyword evidence="2" id="KW-1185">Reference proteome</keyword>
<gene>
    <name evidence="1" type="ORF">QCO44_09360</name>
</gene>
<dbReference type="RefSeq" id="WP_368847563.1">
    <property type="nucleotide sequence ID" value="NZ_CP194411.1"/>
</dbReference>